<evidence type="ECO:0000256" key="4">
    <source>
        <dbReference type="SAM" id="Phobius"/>
    </source>
</evidence>
<dbReference type="PROSITE" id="PS51371">
    <property type="entry name" value="CBS"/>
    <property type="match status" value="4"/>
</dbReference>
<proteinExistence type="predicted"/>
<evidence type="ECO:0000313" key="8">
    <source>
        <dbReference type="EMBL" id="KAF6042605.1"/>
    </source>
</evidence>
<feature type="domain" description="CBS" evidence="6">
    <location>
        <begin position="243"/>
        <end position="300"/>
    </location>
</feature>
<dbReference type="Proteomes" id="UP000590412">
    <property type="component" value="Unassembled WGS sequence"/>
</dbReference>
<dbReference type="CDD" id="cd06409">
    <property type="entry name" value="PB1_MUG70"/>
    <property type="match status" value="1"/>
</dbReference>
<dbReference type="CDD" id="cd17782">
    <property type="entry name" value="CBS_pair_MUG70_2"/>
    <property type="match status" value="1"/>
</dbReference>
<feature type="transmembrane region" description="Helical" evidence="4">
    <location>
        <begin position="597"/>
        <end position="616"/>
    </location>
</feature>
<feature type="domain" description="CBS" evidence="6">
    <location>
        <begin position="137"/>
        <end position="193"/>
    </location>
</feature>
<evidence type="ECO:0000313" key="9">
    <source>
        <dbReference type="Proteomes" id="UP000590412"/>
    </source>
</evidence>
<name>A0A8X7NE74_CANPA</name>
<dbReference type="CDD" id="cd17781">
    <property type="entry name" value="CBS_pair_MUG70_1"/>
    <property type="match status" value="1"/>
</dbReference>
<dbReference type="SMART" id="SM00116">
    <property type="entry name" value="CBS"/>
    <property type="match status" value="4"/>
</dbReference>
<dbReference type="SUPFAM" id="SSF54277">
    <property type="entry name" value="CAD &amp; PB1 domains"/>
    <property type="match status" value="1"/>
</dbReference>
<dbReference type="PROSITE" id="PS51745">
    <property type="entry name" value="PB1"/>
    <property type="match status" value="1"/>
</dbReference>
<protein>
    <submittedName>
        <fullName evidence="8">CBS domain family protein</fullName>
    </submittedName>
</protein>
<dbReference type="PANTHER" id="PTHR43080">
    <property type="entry name" value="CBS DOMAIN-CONTAINING PROTEIN CBSX3, MITOCHONDRIAL"/>
    <property type="match status" value="1"/>
</dbReference>
<evidence type="ECO:0000259" key="6">
    <source>
        <dbReference type="PROSITE" id="PS51371"/>
    </source>
</evidence>
<evidence type="ECO:0000259" key="5">
    <source>
        <dbReference type="PROSITE" id="PS50202"/>
    </source>
</evidence>
<feature type="domain" description="MSP" evidence="5">
    <location>
        <begin position="426"/>
        <end position="557"/>
    </location>
</feature>
<gene>
    <name evidence="8" type="ORF">FOB60_005804</name>
</gene>
<dbReference type="Pfam" id="PF00571">
    <property type="entry name" value="CBS"/>
    <property type="match status" value="4"/>
</dbReference>
<dbReference type="AlphaFoldDB" id="A0A8X7NE74"/>
<sequence length="619" mass="68309">MQSHNLSPQKSSPSLTTTSSNYHQSDLRKRQSKRDEAIRRRIEHDLSKKKKNGSRITRYKKAIPGTVLSLKPSDPIICKTTATVHEVSQMMTATRENCVLVVNDIGELLGIFTAKDLAFRIVGSGLTANSVTIDQIMTADPICANANNPASEALNLMVERGFRHLPVLDNDNQIVGVLDITKCYAQQMEKLERMHAQSKTLYEAWTSVHNEIGVQDQPPHVFQYFETLKNKMNGPTLDNVLDETTEPIYVSVKTSVYEATVLMKENKTTAVLVKDTNQEVTGIFTSKDVVLRVIAAGLDPKNCSVVRVMTSHPDVAYANLPIQEALRKMFDGHYLNLPVVNTDEDIIGMVDVLKLTYATLTQIKQLEAKDLPSSLDAPEQGSEGPAWNKFWTSLDDNESVHSDSFMEESAAANAPDVTPSEFQSFNVDIKPSDSISYVDESPMKGSTAAASLSNSVQQDDSPYIFKFKSPAIEGRVHRITLKPNDGVLALRKSIHSKLNEKDFIKLNVIKPSEDNEDGSASTNNEVAISYIDDEGDVVSITTDSDLVECVRINRRLGNEKADLYLHNPHQHPSVDELKPIKKVTKSDSLVPGIANEVLVPGVLAVLASSIILGITLSRK</sequence>
<dbReference type="Gene3D" id="3.10.580.10">
    <property type="entry name" value="CBS-domain"/>
    <property type="match status" value="2"/>
</dbReference>
<reference evidence="8" key="1">
    <citation type="submission" date="2020-03" db="EMBL/GenBank/DDBJ databases">
        <title>FDA dAtabase for Regulatory Grade micrObial Sequences (FDA-ARGOS): Supporting development and validation of Infectious Disease Dx tests.</title>
        <authorList>
            <person name="Campos J."/>
            <person name="Goldberg B."/>
            <person name="Tallon L."/>
            <person name="Sadzewicz L."/>
            <person name="Vavikolanu K."/>
            <person name="Mehta A."/>
            <person name="Aluvathingal J."/>
            <person name="Nadendla S."/>
            <person name="Nandy P."/>
            <person name="Geyer C."/>
            <person name="Yan Y."/>
            <person name="Sichtig H."/>
        </authorList>
    </citation>
    <scope>NUCLEOTIDE SEQUENCE [LARGE SCALE GENOMIC DNA]</scope>
    <source>
        <strain evidence="8">FDAARGOS_652</strain>
    </source>
</reference>
<dbReference type="PROSITE" id="PS50202">
    <property type="entry name" value="MSP"/>
    <property type="match status" value="1"/>
</dbReference>
<keyword evidence="4" id="KW-0472">Membrane</keyword>
<dbReference type="InterPro" id="IPR000644">
    <property type="entry name" value="CBS_dom"/>
</dbReference>
<evidence type="ECO:0000256" key="2">
    <source>
        <dbReference type="PROSITE-ProRule" id="PRU00703"/>
    </source>
</evidence>
<feature type="compositionally biased region" description="Basic and acidic residues" evidence="3">
    <location>
        <begin position="25"/>
        <end position="46"/>
    </location>
</feature>
<keyword evidence="4" id="KW-0812">Transmembrane</keyword>
<dbReference type="Gene3D" id="3.10.20.90">
    <property type="entry name" value="Phosphatidylinositol 3-kinase Catalytic Subunit, Chain A, domain 1"/>
    <property type="match status" value="1"/>
</dbReference>
<evidence type="ECO:0000259" key="7">
    <source>
        <dbReference type="PROSITE" id="PS51745"/>
    </source>
</evidence>
<dbReference type="PANTHER" id="PTHR43080:SF2">
    <property type="entry name" value="CBS DOMAIN-CONTAINING PROTEIN"/>
    <property type="match status" value="1"/>
</dbReference>
<keyword evidence="4" id="KW-1133">Transmembrane helix</keyword>
<feature type="region of interest" description="Disordered" evidence="3">
    <location>
        <begin position="1"/>
        <end position="55"/>
    </location>
</feature>
<evidence type="ECO:0000256" key="1">
    <source>
        <dbReference type="ARBA" id="ARBA00023122"/>
    </source>
</evidence>
<dbReference type="SMART" id="SM00666">
    <property type="entry name" value="PB1"/>
    <property type="match status" value="1"/>
</dbReference>
<dbReference type="InterPro" id="IPR000535">
    <property type="entry name" value="MSP_dom"/>
</dbReference>
<feature type="domain" description="CBS" evidence="6">
    <location>
        <begin position="309"/>
        <end position="366"/>
    </location>
</feature>
<feature type="compositionally biased region" description="Polar residues" evidence="3">
    <location>
        <begin position="1"/>
        <end position="24"/>
    </location>
</feature>
<dbReference type="InterPro" id="IPR000270">
    <property type="entry name" value="PB1_dom"/>
</dbReference>
<dbReference type="SUPFAM" id="SSF54631">
    <property type="entry name" value="CBS-domain pair"/>
    <property type="match status" value="2"/>
</dbReference>
<dbReference type="Pfam" id="PF00564">
    <property type="entry name" value="PB1"/>
    <property type="match status" value="1"/>
</dbReference>
<dbReference type="InterPro" id="IPR046342">
    <property type="entry name" value="CBS_dom_sf"/>
</dbReference>
<accession>A0A8X7NE74</accession>
<comment type="caution">
    <text evidence="8">The sequence shown here is derived from an EMBL/GenBank/DDBJ whole genome shotgun (WGS) entry which is preliminary data.</text>
</comment>
<dbReference type="InterPro" id="IPR053793">
    <property type="entry name" value="PB1-like"/>
</dbReference>
<organism evidence="8 9">
    <name type="scientific">Candida parapsilosis</name>
    <name type="common">Yeast</name>
    <dbReference type="NCBI Taxonomy" id="5480"/>
    <lineage>
        <taxon>Eukaryota</taxon>
        <taxon>Fungi</taxon>
        <taxon>Dikarya</taxon>
        <taxon>Ascomycota</taxon>
        <taxon>Saccharomycotina</taxon>
        <taxon>Pichiomycetes</taxon>
        <taxon>Debaryomycetaceae</taxon>
        <taxon>Candida/Lodderomyces clade</taxon>
        <taxon>Candida</taxon>
    </lineage>
</organism>
<keyword evidence="1 2" id="KW-0129">CBS domain</keyword>
<dbReference type="InterPro" id="IPR051257">
    <property type="entry name" value="Diverse_CBS-Domain"/>
</dbReference>
<feature type="domain" description="PB1" evidence="7">
    <location>
        <begin position="478"/>
        <end position="568"/>
    </location>
</feature>
<feature type="domain" description="CBS" evidence="6">
    <location>
        <begin position="70"/>
        <end position="128"/>
    </location>
</feature>
<evidence type="ECO:0000256" key="3">
    <source>
        <dbReference type="SAM" id="MobiDB-lite"/>
    </source>
</evidence>
<dbReference type="EMBL" id="JABWAB010000014">
    <property type="protein sequence ID" value="KAF6042605.1"/>
    <property type="molecule type" value="Genomic_DNA"/>
</dbReference>